<evidence type="ECO:0000256" key="1">
    <source>
        <dbReference type="ARBA" id="ARBA00022679"/>
    </source>
</evidence>
<dbReference type="Pfam" id="PF00583">
    <property type="entry name" value="Acetyltransf_1"/>
    <property type="match status" value="1"/>
</dbReference>
<dbReference type="PROSITE" id="PS51186">
    <property type="entry name" value="GNAT"/>
    <property type="match status" value="1"/>
</dbReference>
<dbReference type="PANTHER" id="PTHR43877:SF2">
    <property type="entry name" value="AMINOALKYLPHOSPHONATE N-ACETYLTRANSFERASE-RELATED"/>
    <property type="match status" value="1"/>
</dbReference>
<dbReference type="OrthoDB" id="9805924at2"/>
<gene>
    <name evidence="4" type="ORF">TsocGM_17080</name>
</gene>
<accession>A0A432MH16</accession>
<dbReference type="InterPro" id="IPR050832">
    <property type="entry name" value="Bact_Acetyltransf"/>
</dbReference>
<protein>
    <submittedName>
        <fullName evidence="4">GNAT family N-acetyltransferase</fullName>
    </submittedName>
</protein>
<dbReference type="InterPro" id="IPR000182">
    <property type="entry name" value="GNAT_dom"/>
</dbReference>
<dbReference type="GO" id="GO:0016747">
    <property type="term" value="F:acyltransferase activity, transferring groups other than amino-acyl groups"/>
    <property type="evidence" value="ECO:0007669"/>
    <property type="project" value="InterPro"/>
</dbReference>
<organism evidence="4 5">
    <name type="scientific">Tautonia sociabilis</name>
    <dbReference type="NCBI Taxonomy" id="2080755"/>
    <lineage>
        <taxon>Bacteria</taxon>
        <taxon>Pseudomonadati</taxon>
        <taxon>Planctomycetota</taxon>
        <taxon>Planctomycetia</taxon>
        <taxon>Isosphaerales</taxon>
        <taxon>Isosphaeraceae</taxon>
        <taxon>Tautonia</taxon>
    </lineage>
</organism>
<reference evidence="4 5" key="1">
    <citation type="submission" date="2018-12" db="EMBL/GenBank/DDBJ databases">
        <authorList>
            <person name="Toschakov S.V."/>
        </authorList>
    </citation>
    <scope>NUCLEOTIDE SEQUENCE [LARGE SCALE GENOMIC DNA]</scope>
    <source>
        <strain evidence="4 5">GM2012</strain>
    </source>
</reference>
<dbReference type="EMBL" id="RYZH01000034">
    <property type="protein sequence ID" value="RUL86126.1"/>
    <property type="molecule type" value="Genomic_DNA"/>
</dbReference>
<dbReference type="RefSeq" id="WP_126726673.1">
    <property type="nucleotide sequence ID" value="NZ_RYZH01000034.1"/>
</dbReference>
<feature type="domain" description="N-acetyltransferase" evidence="3">
    <location>
        <begin position="7"/>
        <end position="166"/>
    </location>
</feature>
<keyword evidence="2" id="KW-0012">Acyltransferase</keyword>
<evidence type="ECO:0000256" key="2">
    <source>
        <dbReference type="ARBA" id="ARBA00023315"/>
    </source>
</evidence>
<dbReference type="Gene3D" id="3.40.630.30">
    <property type="match status" value="1"/>
</dbReference>
<name>A0A432MH16_9BACT</name>
<dbReference type="Proteomes" id="UP000280296">
    <property type="component" value="Unassembled WGS sequence"/>
</dbReference>
<dbReference type="CDD" id="cd04301">
    <property type="entry name" value="NAT_SF"/>
    <property type="match status" value="1"/>
</dbReference>
<dbReference type="AlphaFoldDB" id="A0A432MH16"/>
<comment type="caution">
    <text evidence="4">The sequence shown here is derived from an EMBL/GenBank/DDBJ whole genome shotgun (WGS) entry which is preliminary data.</text>
</comment>
<keyword evidence="1 4" id="KW-0808">Transferase</keyword>
<dbReference type="PANTHER" id="PTHR43877">
    <property type="entry name" value="AMINOALKYLPHOSPHONATE N-ACETYLTRANSFERASE-RELATED-RELATED"/>
    <property type="match status" value="1"/>
</dbReference>
<evidence type="ECO:0000259" key="3">
    <source>
        <dbReference type="PROSITE" id="PS51186"/>
    </source>
</evidence>
<evidence type="ECO:0000313" key="5">
    <source>
        <dbReference type="Proteomes" id="UP000280296"/>
    </source>
</evidence>
<reference evidence="4 5" key="2">
    <citation type="submission" date="2019-01" db="EMBL/GenBank/DDBJ databases">
        <title>Tautonia sociabilis, a novel thermotolerant planctomycete of Isosphaeraceae family, isolated from a 4000 m deep subterranean habitat.</title>
        <authorList>
            <person name="Kovaleva O.L."/>
            <person name="Elcheninov A.G."/>
            <person name="Van Heerden E."/>
            <person name="Toshchakov S.V."/>
            <person name="Novikov A."/>
            <person name="Bonch-Osmolovskaya E.A."/>
            <person name="Kublanov I.V."/>
        </authorList>
    </citation>
    <scope>NUCLEOTIDE SEQUENCE [LARGE SCALE GENOMIC DNA]</scope>
    <source>
        <strain evidence="4 5">GM2012</strain>
    </source>
</reference>
<evidence type="ECO:0000313" key="4">
    <source>
        <dbReference type="EMBL" id="RUL86126.1"/>
    </source>
</evidence>
<dbReference type="InterPro" id="IPR016181">
    <property type="entry name" value="Acyl_CoA_acyltransferase"/>
</dbReference>
<sequence>MSDATDLRIRDAHPGDRDVIVAFNRALARETEEKVLDPSVLTLGVELALEAPDRLRYWVAERDGEIVGQAAISREWSDWRCGWIWWFQSVYVRPQDRGRGVFRTLHAHIRGLARASRDVIGLRLYVERENRRAQDTYAALGLRPGGYLVFEELWITGGEGMDWSRPGGRSTRD</sequence>
<dbReference type="SUPFAM" id="SSF55729">
    <property type="entry name" value="Acyl-CoA N-acyltransferases (Nat)"/>
    <property type="match status" value="1"/>
</dbReference>
<proteinExistence type="predicted"/>
<keyword evidence="5" id="KW-1185">Reference proteome</keyword>